<dbReference type="InterPro" id="IPR000092">
    <property type="entry name" value="Polyprenyl_synt"/>
</dbReference>
<dbReference type="GO" id="GO:0008299">
    <property type="term" value="P:isoprenoid biosynthetic process"/>
    <property type="evidence" value="ECO:0007669"/>
    <property type="project" value="InterPro"/>
</dbReference>
<evidence type="ECO:0000256" key="11">
    <source>
        <dbReference type="RuleBase" id="RU004466"/>
    </source>
</evidence>
<proteinExistence type="inferred from homology"/>
<dbReference type="GO" id="GO:0004659">
    <property type="term" value="F:prenyltransferase activity"/>
    <property type="evidence" value="ECO:0007669"/>
    <property type="project" value="InterPro"/>
</dbReference>
<protein>
    <recommendedName>
        <fullName evidence="9">(2E,6E)-farnesyl diphosphate synthase</fullName>
    </recommendedName>
    <alternativeName>
        <fullName evidence="8">Dimethylallyltranstransferase</fullName>
    </alternativeName>
    <alternativeName>
        <fullName evidence="7">Farnesyl diphosphate synthase</fullName>
    </alternativeName>
    <alternativeName>
        <fullName evidence="5">Farnesyltranstransferase</fullName>
    </alternativeName>
    <alternativeName>
        <fullName evidence="10">Geranylgeranyl diphosphate synthase</fullName>
    </alternativeName>
    <alternativeName>
        <fullName evidence="6">Geranyltranstransferase</fullName>
    </alternativeName>
</protein>
<evidence type="ECO:0000256" key="6">
    <source>
        <dbReference type="ARBA" id="ARBA00032380"/>
    </source>
</evidence>
<dbReference type="Gene3D" id="1.10.600.10">
    <property type="entry name" value="Farnesyl Diphosphate Synthase"/>
    <property type="match status" value="1"/>
</dbReference>
<evidence type="ECO:0000256" key="10">
    <source>
        <dbReference type="ARBA" id="ARBA00033096"/>
    </source>
</evidence>
<dbReference type="Pfam" id="PF00348">
    <property type="entry name" value="polyprenyl_synt"/>
    <property type="match status" value="1"/>
</dbReference>
<dbReference type="PROSITE" id="PS00444">
    <property type="entry name" value="POLYPRENYL_SYNTHASE_2"/>
    <property type="match status" value="1"/>
</dbReference>
<evidence type="ECO:0000256" key="4">
    <source>
        <dbReference type="ARBA" id="ARBA00022842"/>
    </source>
</evidence>
<comment type="similarity">
    <text evidence="2 11">Belongs to the FPP/GGPP synthase family.</text>
</comment>
<keyword evidence="4" id="KW-0460">Magnesium</keyword>
<evidence type="ECO:0000256" key="7">
    <source>
        <dbReference type="ARBA" id="ARBA00032424"/>
    </source>
</evidence>
<name>A0A316U9Y4_9BASI</name>
<dbReference type="SUPFAM" id="SSF48576">
    <property type="entry name" value="Terpenoid synthases"/>
    <property type="match status" value="1"/>
</dbReference>
<sequence>MMASQQDASPVASSSKGLDDTSSSSSAPWYRTIRTHLSSHPPGSMWSTSSERSLLEPYAYLASRPGKEIRSKLIDAFNFWLQVPERRLRRVRKVVDMLHTASLLMDDVEDNSDLRRGLPVAHKVYGTPQVLNTANYVYFLVFKEVEAMGSEPGSGSSTPAESSLGAASSSSSSTSKATQSERLLVEEMINLHRGQGLDLLWRDTLTCPTEEEYVEMVRNKTGGLLRIAGGLMMIWSPLYPDAAPSPMSLSANEGKTDEEGRAGSPDLLPLLDLIGLLFQIRDDYMNLSAESYAQNKGFAEDLTEGKFSFPMIHGIRWSVGPGPAPNRQLLSILSSRPTDEHLKRYAVSYLRHVTGSFAYCREVMRELYRVIEIEVDRPMSGDCEAGVEHRESSIEV</sequence>
<dbReference type="GeneID" id="37015417"/>
<evidence type="ECO:0000256" key="5">
    <source>
        <dbReference type="ARBA" id="ARBA00032052"/>
    </source>
</evidence>
<accession>A0A316U9Y4</accession>
<evidence type="ECO:0000256" key="3">
    <source>
        <dbReference type="ARBA" id="ARBA00022723"/>
    </source>
</evidence>
<organism evidence="13 14">
    <name type="scientific">Pseudomicrostroma glucosiphilum</name>
    <dbReference type="NCBI Taxonomy" id="1684307"/>
    <lineage>
        <taxon>Eukaryota</taxon>
        <taxon>Fungi</taxon>
        <taxon>Dikarya</taxon>
        <taxon>Basidiomycota</taxon>
        <taxon>Ustilaginomycotina</taxon>
        <taxon>Exobasidiomycetes</taxon>
        <taxon>Microstromatales</taxon>
        <taxon>Microstromatales incertae sedis</taxon>
        <taxon>Pseudomicrostroma</taxon>
    </lineage>
</organism>
<keyword evidence="3" id="KW-0479">Metal-binding</keyword>
<dbReference type="GO" id="GO:0046872">
    <property type="term" value="F:metal ion binding"/>
    <property type="evidence" value="ECO:0007669"/>
    <property type="project" value="UniProtKB-KW"/>
</dbReference>
<feature type="compositionally biased region" description="Polar residues" evidence="12">
    <location>
        <begin position="1"/>
        <end position="12"/>
    </location>
</feature>
<dbReference type="Proteomes" id="UP000245942">
    <property type="component" value="Unassembled WGS sequence"/>
</dbReference>
<dbReference type="PANTHER" id="PTHR12001:SF44">
    <property type="entry name" value="GERANYLGERANYL PYROPHOSPHATE SYNTHASE"/>
    <property type="match status" value="1"/>
</dbReference>
<dbReference type="STRING" id="1684307.A0A316U9Y4"/>
<evidence type="ECO:0000256" key="9">
    <source>
        <dbReference type="ARBA" id="ARBA00032873"/>
    </source>
</evidence>
<evidence type="ECO:0000256" key="2">
    <source>
        <dbReference type="ARBA" id="ARBA00006706"/>
    </source>
</evidence>
<dbReference type="EMBL" id="KZ819324">
    <property type="protein sequence ID" value="PWN21969.1"/>
    <property type="molecule type" value="Genomic_DNA"/>
</dbReference>
<dbReference type="PANTHER" id="PTHR12001">
    <property type="entry name" value="GERANYLGERANYL PYROPHOSPHATE SYNTHASE"/>
    <property type="match status" value="1"/>
</dbReference>
<feature type="compositionally biased region" description="Low complexity" evidence="12">
    <location>
        <begin position="13"/>
        <end position="26"/>
    </location>
</feature>
<evidence type="ECO:0000313" key="13">
    <source>
        <dbReference type="EMBL" id="PWN21969.1"/>
    </source>
</evidence>
<feature type="compositionally biased region" description="Low complexity" evidence="12">
    <location>
        <begin position="160"/>
        <end position="179"/>
    </location>
</feature>
<dbReference type="AlphaFoldDB" id="A0A316U9Y4"/>
<dbReference type="OrthoDB" id="6921389at2759"/>
<dbReference type="RefSeq" id="XP_025349129.1">
    <property type="nucleotide sequence ID" value="XM_025493683.1"/>
</dbReference>
<dbReference type="InterPro" id="IPR008949">
    <property type="entry name" value="Isoprenoid_synthase_dom_sf"/>
</dbReference>
<evidence type="ECO:0000256" key="12">
    <source>
        <dbReference type="SAM" id="MobiDB-lite"/>
    </source>
</evidence>
<feature type="region of interest" description="Disordered" evidence="12">
    <location>
        <begin position="1"/>
        <end position="26"/>
    </location>
</feature>
<evidence type="ECO:0000313" key="14">
    <source>
        <dbReference type="Proteomes" id="UP000245942"/>
    </source>
</evidence>
<dbReference type="SFLD" id="SFLDS00005">
    <property type="entry name" value="Isoprenoid_Synthase_Type_I"/>
    <property type="match status" value="1"/>
</dbReference>
<feature type="region of interest" description="Disordered" evidence="12">
    <location>
        <begin position="150"/>
        <end position="179"/>
    </location>
</feature>
<gene>
    <name evidence="13" type="ORF">BCV69DRAFT_289874</name>
</gene>
<evidence type="ECO:0000256" key="1">
    <source>
        <dbReference type="ARBA" id="ARBA00001946"/>
    </source>
</evidence>
<evidence type="ECO:0000256" key="8">
    <source>
        <dbReference type="ARBA" id="ARBA00032448"/>
    </source>
</evidence>
<keyword evidence="11" id="KW-0808">Transferase</keyword>
<dbReference type="InterPro" id="IPR033749">
    <property type="entry name" value="Polyprenyl_synt_CS"/>
</dbReference>
<reference evidence="13 14" key="1">
    <citation type="journal article" date="2018" name="Mol. Biol. Evol.">
        <title>Broad Genomic Sampling Reveals a Smut Pathogenic Ancestry of the Fungal Clade Ustilaginomycotina.</title>
        <authorList>
            <person name="Kijpornyongpan T."/>
            <person name="Mondo S.J."/>
            <person name="Barry K."/>
            <person name="Sandor L."/>
            <person name="Lee J."/>
            <person name="Lipzen A."/>
            <person name="Pangilinan J."/>
            <person name="LaButti K."/>
            <person name="Hainaut M."/>
            <person name="Henrissat B."/>
            <person name="Grigoriev I.V."/>
            <person name="Spatafora J.W."/>
            <person name="Aime M.C."/>
        </authorList>
    </citation>
    <scope>NUCLEOTIDE SEQUENCE [LARGE SCALE GENOMIC DNA]</scope>
    <source>
        <strain evidence="13 14">MCA 4718</strain>
    </source>
</reference>
<comment type="cofactor">
    <cofactor evidence="1">
        <name>Mg(2+)</name>
        <dbReference type="ChEBI" id="CHEBI:18420"/>
    </cofactor>
</comment>
<dbReference type="PROSITE" id="PS00723">
    <property type="entry name" value="POLYPRENYL_SYNTHASE_1"/>
    <property type="match status" value="1"/>
</dbReference>
<keyword evidence="14" id="KW-1185">Reference proteome</keyword>
<dbReference type="CDD" id="cd00685">
    <property type="entry name" value="Trans_IPPS_HT"/>
    <property type="match status" value="1"/>
</dbReference>